<dbReference type="InterPro" id="IPR051259">
    <property type="entry name" value="rRNA_Methyltransferase"/>
</dbReference>
<comment type="caution">
    <text evidence="1">The sequence shown here is derived from an EMBL/GenBank/DDBJ whole genome shotgun (WGS) entry which is preliminary data.</text>
</comment>
<evidence type="ECO:0000313" key="1">
    <source>
        <dbReference type="EMBL" id="KAJ7943752.1"/>
    </source>
</evidence>
<proteinExistence type="predicted"/>
<dbReference type="PANTHER" id="PTHR43191:SF2">
    <property type="entry name" value="RRNA METHYLTRANSFERASE 3, MITOCHONDRIAL"/>
    <property type="match status" value="1"/>
</dbReference>
<gene>
    <name evidence="1" type="ORF">O6P43_033261</name>
</gene>
<dbReference type="Proteomes" id="UP001163823">
    <property type="component" value="Chromosome 14"/>
</dbReference>
<protein>
    <submittedName>
        <fullName evidence="1">tRNA/rRNA methyltransferase, SpoU protein</fullName>
    </submittedName>
</protein>
<dbReference type="InterPro" id="IPR029064">
    <property type="entry name" value="Ribosomal_eL30-like_sf"/>
</dbReference>
<organism evidence="1 2">
    <name type="scientific">Quillaja saponaria</name>
    <name type="common">Soap bark tree</name>
    <dbReference type="NCBI Taxonomy" id="32244"/>
    <lineage>
        <taxon>Eukaryota</taxon>
        <taxon>Viridiplantae</taxon>
        <taxon>Streptophyta</taxon>
        <taxon>Embryophyta</taxon>
        <taxon>Tracheophyta</taxon>
        <taxon>Spermatophyta</taxon>
        <taxon>Magnoliopsida</taxon>
        <taxon>eudicotyledons</taxon>
        <taxon>Gunneridae</taxon>
        <taxon>Pentapetalae</taxon>
        <taxon>rosids</taxon>
        <taxon>fabids</taxon>
        <taxon>Fabales</taxon>
        <taxon>Quillajaceae</taxon>
        <taxon>Quillaja</taxon>
    </lineage>
</organism>
<accession>A0AAD7P6B8</accession>
<name>A0AAD7P6B8_QUISA</name>
<keyword evidence="1" id="KW-0808">Transferase</keyword>
<sequence length="195" mass="21362">MARIRIWRPLKFALPPFSFFFGLSFMDSEGESLGNAGVVRYGAVVGEKDDSVDAESPLPSQKLIISAANPFVKHCLKLSHNSSIRRSHGSVIVMGATPIRENYRFQESLQETNAGMDCLILSERVQIPEGLDEYSSCIARVSSKVLKRLSGLQSTESIDAISLMKIPTSFFSLEGNQNGDKLPEMVSKSTSDSSP</sequence>
<evidence type="ECO:0000313" key="2">
    <source>
        <dbReference type="Proteomes" id="UP001163823"/>
    </source>
</evidence>
<dbReference type="EMBL" id="JARAOO010000014">
    <property type="protein sequence ID" value="KAJ7943752.1"/>
    <property type="molecule type" value="Genomic_DNA"/>
</dbReference>
<dbReference type="GO" id="GO:0008168">
    <property type="term" value="F:methyltransferase activity"/>
    <property type="evidence" value="ECO:0007669"/>
    <property type="project" value="UniProtKB-KW"/>
</dbReference>
<keyword evidence="2" id="KW-1185">Reference proteome</keyword>
<dbReference type="Gene3D" id="3.30.1330.30">
    <property type="match status" value="1"/>
</dbReference>
<dbReference type="GO" id="GO:0032259">
    <property type="term" value="P:methylation"/>
    <property type="evidence" value="ECO:0007669"/>
    <property type="project" value="UniProtKB-KW"/>
</dbReference>
<dbReference type="GO" id="GO:0003723">
    <property type="term" value="F:RNA binding"/>
    <property type="evidence" value="ECO:0007669"/>
    <property type="project" value="TreeGrafter"/>
</dbReference>
<dbReference type="PANTHER" id="PTHR43191">
    <property type="entry name" value="RRNA METHYLTRANSFERASE 3"/>
    <property type="match status" value="1"/>
</dbReference>
<dbReference type="SUPFAM" id="SSF55315">
    <property type="entry name" value="L30e-like"/>
    <property type="match status" value="1"/>
</dbReference>
<keyword evidence="1" id="KW-0489">Methyltransferase</keyword>
<reference evidence="1" key="1">
    <citation type="journal article" date="2023" name="Science">
        <title>Elucidation of the pathway for biosynthesis of saponin adjuvants from the soapbark tree.</title>
        <authorList>
            <person name="Reed J."/>
            <person name="Orme A."/>
            <person name="El-Demerdash A."/>
            <person name="Owen C."/>
            <person name="Martin L.B.B."/>
            <person name="Misra R.C."/>
            <person name="Kikuchi S."/>
            <person name="Rejzek M."/>
            <person name="Martin A.C."/>
            <person name="Harkess A."/>
            <person name="Leebens-Mack J."/>
            <person name="Louveau T."/>
            <person name="Stephenson M.J."/>
            <person name="Osbourn A."/>
        </authorList>
    </citation>
    <scope>NUCLEOTIDE SEQUENCE</scope>
    <source>
        <strain evidence="1">S10</strain>
    </source>
</reference>
<dbReference type="AlphaFoldDB" id="A0AAD7P6B8"/>